<dbReference type="OMA" id="MLAHHEM"/>
<protein>
    <submittedName>
        <fullName evidence="2">Uncharacterized protein</fullName>
    </submittedName>
</protein>
<feature type="compositionally biased region" description="Basic residues" evidence="1">
    <location>
        <begin position="174"/>
        <end position="186"/>
    </location>
</feature>
<feature type="compositionally biased region" description="Low complexity" evidence="1">
    <location>
        <begin position="391"/>
        <end position="406"/>
    </location>
</feature>
<feature type="compositionally biased region" description="Pro residues" evidence="1">
    <location>
        <begin position="207"/>
        <end position="219"/>
    </location>
</feature>
<dbReference type="KEGG" id="cput:CONPUDRAFT_141578"/>
<feature type="compositionally biased region" description="Polar residues" evidence="1">
    <location>
        <begin position="445"/>
        <end position="457"/>
    </location>
</feature>
<evidence type="ECO:0000313" key="2">
    <source>
        <dbReference type="EMBL" id="EIW84637.1"/>
    </source>
</evidence>
<feature type="compositionally biased region" description="Pro residues" evidence="1">
    <location>
        <begin position="81"/>
        <end position="100"/>
    </location>
</feature>
<accession>A0A5M3N057</accession>
<evidence type="ECO:0000313" key="3">
    <source>
        <dbReference type="Proteomes" id="UP000053558"/>
    </source>
</evidence>
<evidence type="ECO:0000256" key="1">
    <source>
        <dbReference type="SAM" id="MobiDB-lite"/>
    </source>
</evidence>
<dbReference type="EMBL" id="JH711574">
    <property type="protein sequence ID" value="EIW84637.1"/>
    <property type="molecule type" value="Genomic_DNA"/>
</dbReference>
<feature type="region of interest" description="Disordered" evidence="1">
    <location>
        <begin position="247"/>
        <end position="296"/>
    </location>
</feature>
<dbReference type="AlphaFoldDB" id="A0A5M3N057"/>
<comment type="caution">
    <text evidence="2">The sequence shown here is derived from an EMBL/GenBank/DDBJ whole genome shotgun (WGS) entry which is preliminary data.</text>
</comment>
<feature type="compositionally biased region" description="Pro residues" evidence="1">
    <location>
        <begin position="261"/>
        <end position="280"/>
    </location>
</feature>
<feature type="compositionally biased region" description="Basic residues" evidence="1">
    <location>
        <begin position="129"/>
        <end position="143"/>
    </location>
</feature>
<sequence>MDLDPTTPSPLQHQHQHQSTLTPLQSTVHTPSNSSRKRNRENETPAQRLKREKAAERQRRKRERDRNNAQTISMIVLAHDQPPPDPGQLPSPPPHQPHPMTPHAQHPHPPLPHSPMPHSPIPHQQPPHPHSHPHPHPHQHPHGHATPLPPGFVAAPNADEIVKKDKIRAAARERQRKHRQLVKARKMRDMGMEPPPPHHPHMHHHPPPPGHHGPPPPGHPGHQGGEMMPTMEEVAAYQPGQYAMLAHHEMGGPHPHEMMPPGHPHGPPPPGHPGPPPGQHPPNGEGGEQQGYPAQVTGGQSFASTLLLSFSCAPLLKQHLLRTLQMTNDELASLEPIIAEAWDHWDHQRRIHWAQQAAAAAASGVDPGGPGTFAPPNGPHNGAGPGPGTPPQATAPQAQNQTPNPTDYRARFQRPVVAPSPFKSFAVEAAAAAAAANGGGGVMPSSPSASNANLTGSPANAEGGIGGGALVPVGTIPGTGTIDPHLAGVVIAAAGADVTVRQKVTIDPDFGQAKGEAEGVVGRLERP</sequence>
<dbReference type="GeneID" id="19201645"/>
<name>A0A5M3N057_CONPW</name>
<organism evidence="2 3">
    <name type="scientific">Coniophora puteana (strain RWD-64-598)</name>
    <name type="common">Brown rot fungus</name>
    <dbReference type="NCBI Taxonomy" id="741705"/>
    <lineage>
        <taxon>Eukaryota</taxon>
        <taxon>Fungi</taxon>
        <taxon>Dikarya</taxon>
        <taxon>Basidiomycota</taxon>
        <taxon>Agaricomycotina</taxon>
        <taxon>Agaricomycetes</taxon>
        <taxon>Agaricomycetidae</taxon>
        <taxon>Boletales</taxon>
        <taxon>Coniophorineae</taxon>
        <taxon>Coniophoraceae</taxon>
        <taxon>Coniophora</taxon>
    </lineage>
</organism>
<feature type="region of interest" description="Disordered" evidence="1">
    <location>
        <begin position="437"/>
        <end position="457"/>
    </location>
</feature>
<feature type="region of interest" description="Disordered" evidence="1">
    <location>
        <begin position="1"/>
        <end position="155"/>
    </location>
</feature>
<dbReference type="Proteomes" id="UP000053558">
    <property type="component" value="Unassembled WGS sequence"/>
</dbReference>
<gene>
    <name evidence="2" type="ORF">CONPUDRAFT_141578</name>
</gene>
<feature type="region of interest" description="Disordered" evidence="1">
    <location>
        <begin position="356"/>
        <end position="407"/>
    </location>
</feature>
<feature type="compositionally biased region" description="Pro residues" evidence="1">
    <location>
        <begin position="107"/>
        <end position="128"/>
    </location>
</feature>
<feature type="region of interest" description="Disordered" evidence="1">
    <location>
        <begin position="170"/>
        <end position="227"/>
    </location>
</feature>
<dbReference type="OrthoDB" id="3257251at2759"/>
<feature type="compositionally biased region" description="Basic and acidic residues" evidence="1">
    <location>
        <begin position="247"/>
        <end position="257"/>
    </location>
</feature>
<keyword evidence="3" id="KW-1185">Reference proteome</keyword>
<proteinExistence type="predicted"/>
<feature type="compositionally biased region" description="Low complexity" evidence="1">
    <location>
        <begin position="1"/>
        <end position="25"/>
    </location>
</feature>
<reference evidence="3" key="1">
    <citation type="journal article" date="2012" name="Science">
        <title>The Paleozoic origin of enzymatic lignin decomposition reconstructed from 31 fungal genomes.</title>
        <authorList>
            <person name="Floudas D."/>
            <person name="Binder M."/>
            <person name="Riley R."/>
            <person name="Barry K."/>
            <person name="Blanchette R.A."/>
            <person name="Henrissat B."/>
            <person name="Martinez A.T."/>
            <person name="Otillar R."/>
            <person name="Spatafora J.W."/>
            <person name="Yadav J.S."/>
            <person name="Aerts A."/>
            <person name="Benoit I."/>
            <person name="Boyd A."/>
            <person name="Carlson A."/>
            <person name="Copeland A."/>
            <person name="Coutinho P.M."/>
            <person name="de Vries R.P."/>
            <person name="Ferreira P."/>
            <person name="Findley K."/>
            <person name="Foster B."/>
            <person name="Gaskell J."/>
            <person name="Glotzer D."/>
            <person name="Gorecki P."/>
            <person name="Heitman J."/>
            <person name="Hesse C."/>
            <person name="Hori C."/>
            <person name="Igarashi K."/>
            <person name="Jurgens J.A."/>
            <person name="Kallen N."/>
            <person name="Kersten P."/>
            <person name="Kohler A."/>
            <person name="Kuees U."/>
            <person name="Kumar T.K.A."/>
            <person name="Kuo A."/>
            <person name="LaButti K."/>
            <person name="Larrondo L.F."/>
            <person name="Lindquist E."/>
            <person name="Ling A."/>
            <person name="Lombard V."/>
            <person name="Lucas S."/>
            <person name="Lundell T."/>
            <person name="Martin R."/>
            <person name="McLaughlin D.J."/>
            <person name="Morgenstern I."/>
            <person name="Morin E."/>
            <person name="Murat C."/>
            <person name="Nagy L.G."/>
            <person name="Nolan M."/>
            <person name="Ohm R.A."/>
            <person name="Patyshakuliyeva A."/>
            <person name="Rokas A."/>
            <person name="Ruiz-Duenas F.J."/>
            <person name="Sabat G."/>
            <person name="Salamov A."/>
            <person name="Samejima M."/>
            <person name="Schmutz J."/>
            <person name="Slot J.C."/>
            <person name="St John F."/>
            <person name="Stenlid J."/>
            <person name="Sun H."/>
            <person name="Sun S."/>
            <person name="Syed K."/>
            <person name="Tsang A."/>
            <person name="Wiebenga A."/>
            <person name="Young D."/>
            <person name="Pisabarro A."/>
            <person name="Eastwood D.C."/>
            <person name="Martin F."/>
            <person name="Cullen D."/>
            <person name="Grigoriev I.V."/>
            <person name="Hibbett D.S."/>
        </authorList>
    </citation>
    <scope>NUCLEOTIDE SEQUENCE [LARGE SCALE GENOMIC DNA]</scope>
    <source>
        <strain evidence="3">RWD-64-598 SS2</strain>
    </source>
</reference>
<dbReference type="RefSeq" id="XP_007764377.1">
    <property type="nucleotide sequence ID" value="XM_007766187.1"/>
</dbReference>